<keyword evidence="5 7" id="KW-0472">Membrane</keyword>
<feature type="transmembrane region" description="Helical" evidence="7">
    <location>
        <begin position="106"/>
        <end position="127"/>
    </location>
</feature>
<evidence type="ECO:0000256" key="2">
    <source>
        <dbReference type="ARBA" id="ARBA00005587"/>
    </source>
</evidence>
<feature type="transmembrane region" description="Helical" evidence="7">
    <location>
        <begin position="258"/>
        <end position="275"/>
    </location>
</feature>
<gene>
    <name evidence="8" type="ORF">LENED_009720</name>
</gene>
<feature type="region of interest" description="Disordered" evidence="6">
    <location>
        <begin position="61"/>
        <end position="97"/>
    </location>
</feature>
<dbReference type="Pfam" id="PF01184">
    <property type="entry name" value="Gpr1_Fun34_YaaH"/>
    <property type="match status" value="1"/>
</dbReference>
<dbReference type="PANTHER" id="PTHR31123:SF1">
    <property type="entry name" value="ACCUMULATION OF DYADS PROTEIN 2-RELATED"/>
    <property type="match status" value="1"/>
</dbReference>
<dbReference type="AlphaFoldDB" id="A0A1Q3EKH8"/>
<evidence type="ECO:0000313" key="9">
    <source>
        <dbReference type="Proteomes" id="UP000188533"/>
    </source>
</evidence>
<feature type="transmembrane region" description="Helical" evidence="7">
    <location>
        <begin position="228"/>
        <end position="246"/>
    </location>
</feature>
<comment type="caution">
    <text evidence="8">The sequence shown here is derived from an EMBL/GenBank/DDBJ whole genome shotgun (WGS) entry which is preliminary data.</text>
</comment>
<proteinExistence type="inferred from homology"/>
<feature type="transmembrane region" description="Helical" evidence="7">
    <location>
        <begin position="139"/>
        <end position="158"/>
    </location>
</feature>
<evidence type="ECO:0000256" key="3">
    <source>
        <dbReference type="ARBA" id="ARBA00022692"/>
    </source>
</evidence>
<keyword evidence="3 7" id="KW-0812">Transmembrane</keyword>
<evidence type="ECO:0000256" key="4">
    <source>
        <dbReference type="ARBA" id="ARBA00022989"/>
    </source>
</evidence>
<evidence type="ECO:0000256" key="6">
    <source>
        <dbReference type="SAM" id="MobiDB-lite"/>
    </source>
</evidence>
<dbReference type="InterPro" id="IPR000791">
    <property type="entry name" value="Gpr1/Fun34/SatP-like"/>
</dbReference>
<dbReference type="GO" id="GO:0005886">
    <property type="term" value="C:plasma membrane"/>
    <property type="evidence" value="ECO:0007669"/>
    <property type="project" value="TreeGrafter"/>
</dbReference>
<dbReference type="InterPro" id="IPR051633">
    <property type="entry name" value="AceTr"/>
</dbReference>
<reference evidence="8 9" key="2">
    <citation type="submission" date="2017-02" db="EMBL/GenBank/DDBJ databases">
        <title>A genome survey and senescence transcriptome analysis in Lentinula edodes.</title>
        <authorList>
            <person name="Sakamoto Y."/>
            <person name="Nakade K."/>
            <person name="Sato S."/>
            <person name="Yoshida Y."/>
            <person name="Miyazaki K."/>
            <person name="Natsume S."/>
            <person name="Konno N."/>
        </authorList>
    </citation>
    <scope>NUCLEOTIDE SEQUENCE [LARGE SCALE GENOMIC DNA]</scope>
    <source>
        <strain evidence="8 9">NBRC 111202</strain>
    </source>
</reference>
<comment type="subcellular location">
    <subcellularLocation>
        <location evidence="1">Membrane</location>
        <topology evidence="1">Multi-pass membrane protein</topology>
    </subcellularLocation>
</comment>
<reference evidence="8 9" key="1">
    <citation type="submission" date="2016-08" db="EMBL/GenBank/DDBJ databases">
        <authorList>
            <consortium name="Lentinula edodes genome sequencing consortium"/>
            <person name="Sakamoto Y."/>
            <person name="Nakade K."/>
            <person name="Sato S."/>
            <person name="Yoshida Y."/>
            <person name="Miyazaki K."/>
            <person name="Natsume S."/>
            <person name="Konno N."/>
        </authorList>
    </citation>
    <scope>NUCLEOTIDE SEQUENCE [LARGE SCALE GENOMIC DNA]</scope>
    <source>
        <strain evidence="8 9">NBRC 111202</strain>
    </source>
</reference>
<name>A0A1Q3EKH8_LENED</name>
<dbReference type="NCBIfam" id="NF038013">
    <property type="entry name" value="AceTr_1"/>
    <property type="match status" value="1"/>
</dbReference>
<dbReference type="PANTHER" id="PTHR31123">
    <property type="entry name" value="ACCUMULATION OF DYADS PROTEIN 2-RELATED"/>
    <property type="match status" value="1"/>
</dbReference>
<keyword evidence="4 7" id="KW-1133">Transmembrane helix</keyword>
<dbReference type="STRING" id="5353.A0A1Q3EKH8"/>
<accession>A0A1Q3EKH8</accession>
<organism evidence="8 9">
    <name type="scientific">Lentinula edodes</name>
    <name type="common">Shiitake mushroom</name>
    <name type="synonym">Lentinus edodes</name>
    <dbReference type="NCBI Taxonomy" id="5353"/>
    <lineage>
        <taxon>Eukaryota</taxon>
        <taxon>Fungi</taxon>
        <taxon>Dikarya</taxon>
        <taxon>Basidiomycota</taxon>
        <taxon>Agaricomycotina</taxon>
        <taxon>Agaricomycetes</taxon>
        <taxon>Agaricomycetidae</taxon>
        <taxon>Agaricales</taxon>
        <taxon>Marasmiineae</taxon>
        <taxon>Omphalotaceae</taxon>
        <taxon>Lentinula</taxon>
    </lineage>
</organism>
<dbReference type="Proteomes" id="UP000188533">
    <property type="component" value="Unassembled WGS sequence"/>
</dbReference>
<evidence type="ECO:0000256" key="1">
    <source>
        <dbReference type="ARBA" id="ARBA00004141"/>
    </source>
</evidence>
<dbReference type="EMBL" id="BDGU01000483">
    <property type="protein sequence ID" value="GAW07710.1"/>
    <property type="molecule type" value="Genomic_DNA"/>
</dbReference>
<evidence type="ECO:0000256" key="7">
    <source>
        <dbReference type="SAM" id="Phobius"/>
    </source>
</evidence>
<evidence type="ECO:0000313" key="8">
    <source>
        <dbReference type="EMBL" id="GAW07710.1"/>
    </source>
</evidence>
<comment type="similarity">
    <text evidence="2">Belongs to the acetate uptake transporter (AceTr) (TC 2.A.96) family.</text>
</comment>
<dbReference type="GO" id="GO:0015123">
    <property type="term" value="F:acetate transmembrane transporter activity"/>
    <property type="evidence" value="ECO:0007669"/>
    <property type="project" value="TreeGrafter"/>
</dbReference>
<protein>
    <submittedName>
        <fullName evidence="8">Fun34 transmembrane protein</fullName>
    </submittedName>
</protein>
<feature type="transmembrane region" description="Helical" evidence="7">
    <location>
        <begin position="201"/>
        <end position="221"/>
    </location>
</feature>
<evidence type="ECO:0000256" key="5">
    <source>
        <dbReference type="ARBA" id="ARBA00023136"/>
    </source>
</evidence>
<keyword evidence="9" id="KW-1185">Reference proteome</keyword>
<feature type="transmembrane region" description="Helical" evidence="7">
    <location>
        <begin position="170"/>
        <end position="195"/>
    </location>
</feature>
<sequence length="347" mass="38062">MPRRARDYSRVSASFTIGRTFNRRIMPCITPELLESLVPQFILATATKHFQIFPTMSSAASDPEKGRVENITSNGGTGRTRVSNDVEEYGPNSGDPVSYQRYPSHIANPGPMGLFSFASTTFILSLFNVGTRGISHPNVVVGMAIFAGGLTQFIAGMWEFPRGNVFGATAFASYGSFWMSYATIFIPGSGIMAAFSDPQELNNAIGIYLIAWFMITVFFLLAVLRRNVAFTVLLSCLSVALLLLAIAEWNGMEQVQKAGGVFGIVTGLVAFYIGIIRSTRGISRQCLSGDAAFNEDRIPRKVCGRPFEVKSSGWIKYRYGFDRKTTRGLSNDEETLGCDRPRPILGD</sequence>